<feature type="domain" description="Solute-binding protein family 5" evidence="7">
    <location>
        <begin position="81"/>
        <end position="465"/>
    </location>
</feature>
<dbReference type="Proteomes" id="UP000321659">
    <property type="component" value="Unassembled WGS sequence"/>
</dbReference>
<comment type="subcellular location">
    <subcellularLocation>
        <location evidence="1">Cell envelope</location>
    </subcellularLocation>
</comment>
<evidence type="ECO:0000313" key="8">
    <source>
        <dbReference type="EMBL" id="TWW10277.1"/>
    </source>
</evidence>
<keyword evidence="5" id="KW-0653">Protein transport</keyword>
<dbReference type="SUPFAM" id="SSF53850">
    <property type="entry name" value="Periplasmic binding protein-like II"/>
    <property type="match status" value="1"/>
</dbReference>
<evidence type="ECO:0000256" key="5">
    <source>
        <dbReference type="ARBA" id="ARBA00022856"/>
    </source>
</evidence>
<dbReference type="Gene3D" id="3.40.190.10">
    <property type="entry name" value="Periplasmic binding protein-like II"/>
    <property type="match status" value="1"/>
</dbReference>
<dbReference type="RefSeq" id="WP_146303297.1">
    <property type="nucleotide sequence ID" value="NZ_JANXKU010000011.1"/>
</dbReference>
<keyword evidence="4 6" id="KW-0732">Signal</keyword>
<feature type="chain" id="PRO_5039323764" evidence="6">
    <location>
        <begin position="22"/>
        <end position="547"/>
    </location>
</feature>
<dbReference type="InterPro" id="IPR000914">
    <property type="entry name" value="SBP_5_dom"/>
</dbReference>
<dbReference type="GO" id="GO:0015833">
    <property type="term" value="P:peptide transport"/>
    <property type="evidence" value="ECO:0007669"/>
    <property type="project" value="UniProtKB-KW"/>
</dbReference>
<dbReference type="FunFam" id="3.90.76.10:FF:000001">
    <property type="entry name" value="Oligopeptide ABC transporter substrate-binding protein"/>
    <property type="match status" value="1"/>
</dbReference>
<organism evidence="8 9">
    <name type="scientific">Dellaglioa algida</name>
    <dbReference type="NCBI Taxonomy" id="105612"/>
    <lineage>
        <taxon>Bacteria</taxon>
        <taxon>Bacillati</taxon>
        <taxon>Bacillota</taxon>
        <taxon>Bacilli</taxon>
        <taxon>Lactobacillales</taxon>
        <taxon>Lactobacillaceae</taxon>
        <taxon>Dellaglioa</taxon>
    </lineage>
</organism>
<evidence type="ECO:0000256" key="6">
    <source>
        <dbReference type="SAM" id="SignalP"/>
    </source>
</evidence>
<dbReference type="InterPro" id="IPR039424">
    <property type="entry name" value="SBP_5"/>
</dbReference>
<dbReference type="FunFam" id="3.10.105.10:FF:000001">
    <property type="entry name" value="Oligopeptide ABC transporter, oligopeptide-binding protein"/>
    <property type="match status" value="1"/>
</dbReference>
<dbReference type="GO" id="GO:1904680">
    <property type="term" value="F:peptide transmembrane transporter activity"/>
    <property type="evidence" value="ECO:0007669"/>
    <property type="project" value="TreeGrafter"/>
</dbReference>
<evidence type="ECO:0000256" key="4">
    <source>
        <dbReference type="ARBA" id="ARBA00022729"/>
    </source>
</evidence>
<dbReference type="AlphaFoldDB" id="A0A5C6M7R7"/>
<evidence type="ECO:0000256" key="2">
    <source>
        <dbReference type="ARBA" id="ARBA00005695"/>
    </source>
</evidence>
<evidence type="ECO:0000256" key="3">
    <source>
        <dbReference type="ARBA" id="ARBA00022448"/>
    </source>
</evidence>
<dbReference type="PANTHER" id="PTHR30290">
    <property type="entry name" value="PERIPLASMIC BINDING COMPONENT OF ABC TRANSPORTER"/>
    <property type="match status" value="1"/>
</dbReference>
<dbReference type="PIRSF" id="PIRSF002741">
    <property type="entry name" value="MppA"/>
    <property type="match status" value="1"/>
</dbReference>
<dbReference type="CDD" id="cd08504">
    <property type="entry name" value="PBP2_OppA"/>
    <property type="match status" value="1"/>
</dbReference>
<comment type="similarity">
    <text evidence="2">Belongs to the bacterial solute-binding protein 5 family.</text>
</comment>
<evidence type="ECO:0000313" key="9">
    <source>
        <dbReference type="Proteomes" id="UP000321659"/>
    </source>
</evidence>
<dbReference type="GO" id="GO:0043190">
    <property type="term" value="C:ATP-binding cassette (ABC) transporter complex"/>
    <property type="evidence" value="ECO:0007669"/>
    <property type="project" value="InterPro"/>
</dbReference>
<dbReference type="Gene3D" id="3.10.105.10">
    <property type="entry name" value="Dipeptide-binding Protein, Domain 3"/>
    <property type="match status" value="1"/>
</dbReference>
<evidence type="ECO:0000259" key="7">
    <source>
        <dbReference type="Pfam" id="PF00496"/>
    </source>
</evidence>
<protein>
    <submittedName>
        <fullName evidence="8">Peptide ABC transporter substrate-binding protein</fullName>
    </submittedName>
</protein>
<dbReference type="Pfam" id="PF00496">
    <property type="entry name" value="SBP_bac_5"/>
    <property type="match status" value="1"/>
</dbReference>
<proteinExistence type="inferred from homology"/>
<reference evidence="8 9" key="1">
    <citation type="submission" date="2019-04" db="EMBL/GenBank/DDBJ databases">
        <title>In vitro growth and metabolic characteristics of meat-borne Lactobacillus algidus strains.</title>
        <authorList>
            <person name="Sade E."/>
            <person name="Per J."/>
            <person name="Tytti H."/>
            <person name="Johanna B.K."/>
        </authorList>
    </citation>
    <scope>NUCLEOTIDE SEQUENCE [LARGE SCALE GENOMIC DNA]</scope>
    <source>
        <strain evidence="8 9">LTS37-1</strain>
    </source>
</reference>
<dbReference type="PROSITE" id="PS51257">
    <property type="entry name" value="PROKAR_LIPOPROTEIN"/>
    <property type="match status" value="1"/>
</dbReference>
<sequence length="547" mass="60543">MKLKSVLKLSGVLALSVVVLAACGSKSSSSDSKELADKQVINWSETAELPSMDLSTATDTVSFNMLNNTNEGLYSIGKNSKVSNALATKTTISKDGMTYTFNLRDSKWSNGDDVTAQDFVYSWQRTVNPKTASQYGYLFSGIKNYDAISTGKMAPTTLGVKATDKHTLVVTLDKKVPYFKLLMGFPSFYPQNQKSVEKFGSKYGTQSKYMVYNGPFVLDGWTGTNLNWKLKKNNTYWDKKAVKLTEMNFQVSKDNTTSYNLYQSKKLDMTNLSAEQAKTLNMDKDYITRKQASTFYLQYNQKNKLFQNKKIRQAISLVINRKQFVDKILGDGSTVASGLVSTGLASNPKTGTDFAKESAVKMAASTDVTEAKKLWKAGLKEVGVSKASFSIMSEDTDKAKKTNEFLQNAIEDNLDGADVTLINIPFKSRLARSTSGDFDIVVTAWGADFSDPISFLDLFTSDNSQNGGKWKNSEYDALIKASKTTDASNPDKRWNDLVKAEKILMEDQGISPLYQMSQAQLLRSTVKGVIYNGAGVNYNFKGAYVTK</sequence>
<dbReference type="PANTHER" id="PTHR30290:SF10">
    <property type="entry name" value="PERIPLASMIC OLIGOPEPTIDE-BINDING PROTEIN-RELATED"/>
    <property type="match status" value="1"/>
</dbReference>
<keyword evidence="5" id="KW-0571">Peptide transport</keyword>
<gene>
    <name evidence="8" type="primary">oppA</name>
    <name evidence="8" type="ORF">LABALGLTS371_15210</name>
</gene>
<dbReference type="EMBL" id="SRRQ01000017">
    <property type="protein sequence ID" value="TWW10277.1"/>
    <property type="molecule type" value="Genomic_DNA"/>
</dbReference>
<comment type="caution">
    <text evidence="8">The sequence shown here is derived from an EMBL/GenBank/DDBJ whole genome shotgun (WGS) entry which is preliminary data.</text>
</comment>
<dbReference type="InterPro" id="IPR030678">
    <property type="entry name" value="Peptide/Ni-bd"/>
</dbReference>
<dbReference type="Gene3D" id="3.90.76.10">
    <property type="entry name" value="Dipeptide-binding Protein, Domain 1"/>
    <property type="match status" value="1"/>
</dbReference>
<keyword evidence="3" id="KW-0813">Transport</keyword>
<accession>A0A5C6M7R7</accession>
<feature type="signal peptide" evidence="6">
    <location>
        <begin position="1"/>
        <end position="21"/>
    </location>
</feature>
<name>A0A5C6M7R7_9LACO</name>
<evidence type="ECO:0000256" key="1">
    <source>
        <dbReference type="ARBA" id="ARBA00004196"/>
    </source>
</evidence>
<dbReference type="GO" id="GO:0030288">
    <property type="term" value="C:outer membrane-bounded periplasmic space"/>
    <property type="evidence" value="ECO:0007669"/>
    <property type="project" value="UniProtKB-ARBA"/>
</dbReference>